<proteinExistence type="predicted"/>
<gene>
    <name evidence="1" type="ORF">GNZ13_30195</name>
</gene>
<comment type="caution">
    <text evidence="1">The sequence shown here is derived from an EMBL/GenBank/DDBJ whole genome shotgun (WGS) entry which is preliminary data.</text>
</comment>
<dbReference type="EMBL" id="WOEZ01000179">
    <property type="protein sequence ID" value="NPT58714.1"/>
    <property type="molecule type" value="Genomic_DNA"/>
</dbReference>
<organism evidence="1 2">
    <name type="scientific">Paraburkholderia elongata</name>
    <dbReference type="NCBI Taxonomy" id="2675747"/>
    <lineage>
        <taxon>Bacteria</taxon>
        <taxon>Pseudomonadati</taxon>
        <taxon>Pseudomonadota</taxon>
        <taxon>Betaproteobacteria</taxon>
        <taxon>Burkholderiales</taxon>
        <taxon>Burkholderiaceae</taxon>
        <taxon>Paraburkholderia</taxon>
    </lineage>
</organism>
<keyword evidence="2" id="KW-1185">Reference proteome</keyword>
<evidence type="ECO:0000313" key="2">
    <source>
        <dbReference type="Proteomes" id="UP000655523"/>
    </source>
</evidence>
<name>A0A972NUN7_9BURK</name>
<dbReference type="AlphaFoldDB" id="A0A972NUN7"/>
<protein>
    <submittedName>
        <fullName evidence="1">Uncharacterized protein</fullName>
    </submittedName>
</protein>
<accession>A0A972NUN7</accession>
<dbReference type="Proteomes" id="UP000655523">
    <property type="component" value="Unassembled WGS sequence"/>
</dbReference>
<dbReference type="RefSeq" id="WP_172171444.1">
    <property type="nucleotide sequence ID" value="NZ_WOEZ01000179.1"/>
</dbReference>
<evidence type="ECO:0000313" key="1">
    <source>
        <dbReference type="EMBL" id="NPT58714.1"/>
    </source>
</evidence>
<sequence>MRPRFPDGIHFSSASYKCFQPMLAHSDEPACGVVDYPDNIEQLKYLGGQFRNGYSLADSREA</sequence>
<reference evidence="1 2" key="1">
    <citation type="submission" date="2019-11" db="EMBL/GenBank/DDBJ databases">
        <title>Metabolism of dissolved organic matter in forest soils.</title>
        <authorList>
            <person name="Cyle K.T."/>
            <person name="Wilhelm R.C."/>
            <person name="Martinez C.E."/>
        </authorList>
    </citation>
    <scope>NUCLEOTIDE SEQUENCE [LARGE SCALE GENOMIC DNA]</scope>
    <source>
        <strain evidence="1 2">5N</strain>
    </source>
</reference>